<reference evidence="1" key="1">
    <citation type="submission" date="2021-01" db="EMBL/GenBank/DDBJ databases">
        <authorList>
            <person name="Corre E."/>
            <person name="Pelletier E."/>
            <person name="Niang G."/>
            <person name="Scheremetjew M."/>
            <person name="Finn R."/>
            <person name="Kale V."/>
            <person name="Holt S."/>
            <person name="Cochrane G."/>
            <person name="Meng A."/>
            <person name="Brown T."/>
            <person name="Cohen L."/>
        </authorList>
    </citation>
    <scope>NUCLEOTIDE SEQUENCE</scope>
    <source>
        <strain evidence="1">CCMP281</strain>
    </source>
</reference>
<accession>A0A7S3EVY7</accession>
<protein>
    <submittedName>
        <fullName evidence="1">Uncharacterized protein</fullName>
    </submittedName>
</protein>
<proteinExistence type="predicted"/>
<dbReference type="EMBL" id="HBHX01021893">
    <property type="protein sequence ID" value="CAE0111557.1"/>
    <property type="molecule type" value="Transcribed_RNA"/>
</dbReference>
<organism evidence="1">
    <name type="scientific">Haptolina ericina</name>
    <dbReference type="NCBI Taxonomy" id="156174"/>
    <lineage>
        <taxon>Eukaryota</taxon>
        <taxon>Haptista</taxon>
        <taxon>Haptophyta</taxon>
        <taxon>Prymnesiophyceae</taxon>
        <taxon>Prymnesiales</taxon>
        <taxon>Prymnesiaceae</taxon>
        <taxon>Haptolina</taxon>
    </lineage>
</organism>
<evidence type="ECO:0000313" key="1">
    <source>
        <dbReference type="EMBL" id="CAE0111557.1"/>
    </source>
</evidence>
<name>A0A7S3EVY7_9EUKA</name>
<dbReference type="AlphaFoldDB" id="A0A7S3EVY7"/>
<gene>
    <name evidence="1" type="ORF">HERI1096_LOCUS12217</name>
</gene>
<sequence length="328" mass="37237">MEDPRVMRLHDGAILLMFQRYLWPLTAALASWAPDGSMRQPQLSTFFMTFRHSAKETYELRAKNWMPVQDSLRAEELGFITPTETKNKSTVVFVHSLHPLVVVECDVNRMRCHLEFCDGGWPCHGLLWADKRGNALFDANSFWLRGGTQLIPLDRDHLFGFAHSKLWCKKCGPNSVAGYHGAHLVLLRRRPTWALLHVSKPLTFYSNVQTLAPFASSCILRPVTIARVDWVQDRVLFSVNANDQWGRSLVADARGLLSRMRKLLRGNSVRTAFGNGVLSARGHIEHSYYNCSLLMDALKSSRSMCADAFAHDAAMGQWSQHLKLNRTN</sequence>